<dbReference type="OrthoDB" id="414540at2759"/>
<accession>A0A2S4KP57</accession>
<dbReference type="Gene3D" id="3.40.140.10">
    <property type="entry name" value="Cytidine Deaminase, domain 2"/>
    <property type="match status" value="1"/>
</dbReference>
<name>A0A2S4KP57_9HYPO</name>
<evidence type="ECO:0000313" key="3">
    <source>
        <dbReference type="Proteomes" id="UP000237481"/>
    </source>
</evidence>
<evidence type="ECO:0000313" key="2">
    <source>
        <dbReference type="EMBL" id="POR31959.1"/>
    </source>
</evidence>
<organism evidence="2 3">
    <name type="scientific">Tolypocladium paradoxum</name>
    <dbReference type="NCBI Taxonomy" id="94208"/>
    <lineage>
        <taxon>Eukaryota</taxon>
        <taxon>Fungi</taxon>
        <taxon>Dikarya</taxon>
        <taxon>Ascomycota</taxon>
        <taxon>Pezizomycotina</taxon>
        <taxon>Sordariomycetes</taxon>
        <taxon>Hypocreomycetidae</taxon>
        <taxon>Hypocreales</taxon>
        <taxon>Ophiocordycipitaceae</taxon>
        <taxon>Tolypocladium</taxon>
    </lineage>
</organism>
<sequence>RGGQGDGVLPVQPVPRGRGAAGRRRGRDDGGQRRERELPGRHLRRARGLWPRRDGRRQGLPRRGRGDGRQPAGEPVRHVQAVVSAPAGWLSLFPCVPPWWRLTRRRCSIREFCDMDMPIIMFDKNEDYVVLTLEQLLPLSFGPDHLARPGAPGTV</sequence>
<dbReference type="Proteomes" id="UP000237481">
    <property type="component" value="Unassembled WGS sequence"/>
</dbReference>
<dbReference type="AlphaFoldDB" id="A0A2S4KP57"/>
<dbReference type="GO" id="GO:0006139">
    <property type="term" value="P:nucleobase-containing compound metabolic process"/>
    <property type="evidence" value="ECO:0007669"/>
    <property type="project" value="UniProtKB-ARBA"/>
</dbReference>
<feature type="compositionally biased region" description="Basic and acidic residues" evidence="1">
    <location>
        <begin position="26"/>
        <end position="40"/>
    </location>
</feature>
<comment type="caution">
    <text evidence="2">The sequence shown here is derived from an EMBL/GenBank/DDBJ whole genome shotgun (WGS) entry which is preliminary data.</text>
</comment>
<dbReference type="EMBL" id="PKSG01000929">
    <property type="protein sequence ID" value="POR31959.1"/>
    <property type="molecule type" value="Genomic_DNA"/>
</dbReference>
<dbReference type="SUPFAM" id="SSF53927">
    <property type="entry name" value="Cytidine deaminase-like"/>
    <property type="match status" value="1"/>
</dbReference>
<evidence type="ECO:0000256" key="1">
    <source>
        <dbReference type="SAM" id="MobiDB-lite"/>
    </source>
</evidence>
<feature type="region of interest" description="Disordered" evidence="1">
    <location>
        <begin position="1"/>
        <end position="75"/>
    </location>
</feature>
<dbReference type="InterPro" id="IPR016193">
    <property type="entry name" value="Cytidine_deaminase-like"/>
</dbReference>
<protein>
    <submittedName>
        <fullName evidence="2">Mitochondrial ornithine carrier protein AmcA/Ort1, putative</fullName>
    </submittedName>
</protein>
<dbReference type="GO" id="GO:0003824">
    <property type="term" value="F:catalytic activity"/>
    <property type="evidence" value="ECO:0007669"/>
    <property type="project" value="InterPro"/>
</dbReference>
<dbReference type="STRING" id="94208.A0A2S4KP57"/>
<feature type="non-terminal residue" evidence="2">
    <location>
        <position position="1"/>
    </location>
</feature>
<keyword evidence="3" id="KW-1185">Reference proteome</keyword>
<gene>
    <name evidence="2" type="ORF">TPAR_07829</name>
</gene>
<proteinExistence type="predicted"/>
<reference evidence="2 3" key="1">
    <citation type="submission" date="2018-01" db="EMBL/GenBank/DDBJ databases">
        <title>Harnessing the power of phylogenomics to disentangle the directionality and signatures of interkingdom host jumping in the parasitic fungal genus Tolypocladium.</title>
        <authorList>
            <person name="Quandt C.A."/>
            <person name="Patterson W."/>
            <person name="Spatafora J.W."/>
        </authorList>
    </citation>
    <scope>NUCLEOTIDE SEQUENCE [LARGE SCALE GENOMIC DNA]</scope>
    <source>
        <strain evidence="2 3">NRBC 100945</strain>
    </source>
</reference>